<dbReference type="KEGG" id="ach:Achl_4413"/>
<proteinExistence type="predicted"/>
<evidence type="ECO:0000313" key="2">
    <source>
        <dbReference type="Proteomes" id="UP000002505"/>
    </source>
</evidence>
<reference evidence="1" key="1">
    <citation type="submission" date="2009-01" db="EMBL/GenBank/DDBJ databases">
        <title>Complete sequence of plasmid1 of Arthrobacter chlorophenolicus A6.</title>
        <authorList>
            <consortium name="US DOE Joint Genome Institute"/>
            <person name="Lucas S."/>
            <person name="Copeland A."/>
            <person name="Lapidus A."/>
            <person name="Glavina del Rio T."/>
            <person name="Tice H."/>
            <person name="Bruce D."/>
            <person name="Goodwin L."/>
            <person name="Pitluck S."/>
            <person name="Goltsman E."/>
            <person name="Clum A."/>
            <person name="Larimer F."/>
            <person name="Land M."/>
            <person name="Hauser L."/>
            <person name="Kyrpides N."/>
            <person name="Mikhailova N."/>
            <person name="Jansson J."/>
            <person name="Richardson P."/>
        </authorList>
    </citation>
    <scope>NUCLEOTIDE SEQUENCE [LARGE SCALE GENOMIC DNA]</scope>
    <source>
        <strain evidence="1">A6</strain>
        <plasmid evidence="1">pACHL01</plasmid>
    </source>
</reference>
<gene>
    <name evidence="1" type="ordered locus">Achl_4413</name>
</gene>
<evidence type="ECO:0000313" key="1">
    <source>
        <dbReference type="EMBL" id="ACL42364.1"/>
    </source>
</evidence>
<geneLocation type="plasmid" evidence="1 2">
    <name>pACHL01</name>
</geneLocation>
<dbReference type="RefSeq" id="WP_012623381.1">
    <property type="nucleotide sequence ID" value="NC_011879.1"/>
</dbReference>
<dbReference type="AlphaFoldDB" id="B8HIW7"/>
<keyword evidence="1" id="KW-0614">Plasmid</keyword>
<sequence length="54" mass="5620">MTSTITIDQLRNREIGAAELLATAGENDDRSRNIVTAPGAPLSVFGRKLAGHGG</sequence>
<dbReference type="Proteomes" id="UP000002505">
    <property type="component" value="Plasmid pACHL01"/>
</dbReference>
<name>B8HIW7_PSECP</name>
<keyword evidence="2" id="KW-1185">Reference proteome</keyword>
<dbReference type="HOGENOM" id="CLU_3039914_0_0_11"/>
<accession>B8HIW7</accession>
<organism evidence="1 2">
    <name type="scientific">Pseudarthrobacter chlorophenolicus (strain ATCC 700700 / DSM 12829 / CIP 107037 / JCM 12360 / KCTC 9906 / NCIMB 13794 / A6)</name>
    <name type="common">Arthrobacter chlorophenolicus</name>
    <dbReference type="NCBI Taxonomy" id="452863"/>
    <lineage>
        <taxon>Bacteria</taxon>
        <taxon>Bacillati</taxon>
        <taxon>Actinomycetota</taxon>
        <taxon>Actinomycetes</taxon>
        <taxon>Micrococcales</taxon>
        <taxon>Micrococcaceae</taxon>
        <taxon>Pseudarthrobacter</taxon>
    </lineage>
</organism>
<protein>
    <submittedName>
        <fullName evidence="1">Uncharacterized protein</fullName>
    </submittedName>
</protein>
<dbReference type="EMBL" id="CP001342">
    <property type="protein sequence ID" value="ACL42364.1"/>
    <property type="molecule type" value="Genomic_DNA"/>
</dbReference>